<dbReference type="PANTHER" id="PTHR37017">
    <property type="entry name" value="AB HYDROLASE-1 DOMAIN-CONTAINING PROTEIN-RELATED"/>
    <property type="match status" value="1"/>
</dbReference>
<evidence type="ECO:0000313" key="2">
    <source>
        <dbReference type="EMBL" id="TVX93209.1"/>
    </source>
</evidence>
<dbReference type="Proteomes" id="UP000318102">
    <property type="component" value="Unassembled WGS sequence"/>
</dbReference>
<dbReference type="SUPFAM" id="SSF53474">
    <property type="entry name" value="alpha/beta-Hydrolases"/>
    <property type="match status" value="1"/>
</dbReference>
<gene>
    <name evidence="2" type="ORF">FPZ44_09155</name>
</gene>
<dbReference type="PANTHER" id="PTHR37017:SF11">
    <property type="entry name" value="ESTERASE_LIPASE_THIOESTERASE DOMAIN-CONTAINING PROTEIN"/>
    <property type="match status" value="1"/>
</dbReference>
<comment type="caution">
    <text evidence="2">The sequence shown here is derived from an EMBL/GenBank/DDBJ whole genome shotgun (WGS) entry which is preliminary data.</text>
</comment>
<keyword evidence="3" id="KW-1185">Reference proteome</keyword>
<dbReference type="EMBL" id="VNJK01000001">
    <property type="protein sequence ID" value="TVX93209.1"/>
    <property type="molecule type" value="Genomic_DNA"/>
</dbReference>
<dbReference type="RefSeq" id="WP_144989466.1">
    <property type="nucleotide sequence ID" value="NZ_VNJK01000001.1"/>
</dbReference>
<dbReference type="AlphaFoldDB" id="A0A559J001"/>
<dbReference type="InterPro" id="IPR029058">
    <property type="entry name" value="AB_hydrolase_fold"/>
</dbReference>
<proteinExistence type="predicted"/>
<protein>
    <submittedName>
        <fullName evidence="2">Alpha/beta hydrolase</fullName>
    </submittedName>
</protein>
<dbReference type="InterPro" id="IPR052897">
    <property type="entry name" value="Sec-Metab_Biosynth_Hydrolase"/>
</dbReference>
<evidence type="ECO:0000313" key="3">
    <source>
        <dbReference type="Proteomes" id="UP000318102"/>
    </source>
</evidence>
<dbReference type="OrthoDB" id="9112061at2"/>
<dbReference type="Pfam" id="PF12697">
    <property type="entry name" value="Abhydrolase_6"/>
    <property type="match status" value="1"/>
</dbReference>
<dbReference type="InterPro" id="IPR000073">
    <property type="entry name" value="AB_hydrolase_1"/>
</dbReference>
<sequence>MTNPSTQIDLAANTIQEKLTFVLIHGAWATASFWDNTAAVLREAGHTVHAPEYAGHGNNIDPQVTHEQIVSSVVDYITQENIQDFVLVGHSFGGTVIAKVAEFVSDRVKRLVFFDAFVPKDGESLLDQMPAPVQQAFHGLIQASGNNTITLPFPLFRDTFVNRANLHLAKQIYEASPAEPAGPLLHKLDLKKFYSLQIPKSYLFLTEDIAYPPAPFAFHPGQSSNLGVYRLIVSDGDHISTAYTHANVLAQKLVEAGRD</sequence>
<reference evidence="2 3" key="1">
    <citation type="submission" date="2019-07" db="EMBL/GenBank/DDBJ databases">
        <authorList>
            <person name="Kim J."/>
        </authorList>
    </citation>
    <scope>NUCLEOTIDE SEQUENCE [LARGE SCALE GENOMIC DNA]</scope>
    <source>
        <strain evidence="2 3">N4</strain>
    </source>
</reference>
<organism evidence="2 3">
    <name type="scientific">Paenibacillus agilis</name>
    <dbReference type="NCBI Taxonomy" id="3020863"/>
    <lineage>
        <taxon>Bacteria</taxon>
        <taxon>Bacillati</taxon>
        <taxon>Bacillota</taxon>
        <taxon>Bacilli</taxon>
        <taxon>Bacillales</taxon>
        <taxon>Paenibacillaceae</taxon>
        <taxon>Paenibacillus</taxon>
    </lineage>
</organism>
<name>A0A559J001_9BACL</name>
<accession>A0A559J001</accession>
<keyword evidence="2" id="KW-0378">Hydrolase</keyword>
<dbReference type="Gene3D" id="3.40.50.1820">
    <property type="entry name" value="alpha/beta hydrolase"/>
    <property type="match status" value="1"/>
</dbReference>
<feature type="domain" description="AB hydrolase-1" evidence="1">
    <location>
        <begin position="21"/>
        <end position="243"/>
    </location>
</feature>
<evidence type="ECO:0000259" key="1">
    <source>
        <dbReference type="Pfam" id="PF12697"/>
    </source>
</evidence>
<dbReference type="GO" id="GO:0016787">
    <property type="term" value="F:hydrolase activity"/>
    <property type="evidence" value="ECO:0007669"/>
    <property type="project" value="UniProtKB-KW"/>
</dbReference>